<keyword evidence="4" id="KW-1185">Reference proteome</keyword>
<dbReference type="STRING" id="662479.C440_04723"/>
<dbReference type="AlphaFoldDB" id="M0IM12"/>
<dbReference type="PATRIC" id="fig|662479.7.peg.976"/>
<dbReference type="EMBL" id="AOLN01000006">
    <property type="protein sequence ID" value="ELZ97052.1"/>
    <property type="molecule type" value="Genomic_DNA"/>
</dbReference>
<evidence type="ECO:0000256" key="1">
    <source>
        <dbReference type="SAM" id="MobiDB-lite"/>
    </source>
</evidence>
<feature type="transmembrane region" description="Helical" evidence="2">
    <location>
        <begin position="262"/>
        <end position="280"/>
    </location>
</feature>
<reference evidence="3 4" key="1">
    <citation type="journal article" date="2014" name="PLoS Genet.">
        <title>Phylogenetically driven sequencing of extremely halophilic archaea reveals strategies for static and dynamic osmo-response.</title>
        <authorList>
            <person name="Becker E.A."/>
            <person name="Seitzer P.M."/>
            <person name="Tritt A."/>
            <person name="Larsen D."/>
            <person name="Krusor M."/>
            <person name="Yao A.I."/>
            <person name="Wu D."/>
            <person name="Madern D."/>
            <person name="Eisen J.A."/>
            <person name="Darling A.E."/>
            <person name="Facciotti M.T."/>
        </authorList>
    </citation>
    <scope>NUCLEOTIDE SEQUENCE [LARGE SCALE GENOMIC DNA]</scope>
    <source>
        <strain evidence="3 4">ATCC BAA-1512</strain>
    </source>
</reference>
<dbReference type="Gene3D" id="2.60.40.680">
    <property type="match status" value="1"/>
</dbReference>
<gene>
    <name evidence="3" type="ORF">C440_04723</name>
</gene>
<dbReference type="OrthoDB" id="293699at2157"/>
<feature type="compositionally biased region" description="Low complexity" evidence="1">
    <location>
        <begin position="223"/>
        <end position="251"/>
    </location>
</feature>
<dbReference type="GO" id="GO:0030246">
    <property type="term" value="F:carbohydrate binding"/>
    <property type="evidence" value="ECO:0007669"/>
    <property type="project" value="InterPro"/>
</dbReference>
<feature type="compositionally biased region" description="Polar residues" evidence="1">
    <location>
        <begin position="163"/>
        <end position="177"/>
    </location>
</feature>
<keyword evidence="2" id="KW-1133">Transmembrane helix</keyword>
<evidence type="ECO:0000313" key="3">
    <source>
        <dbReference type="EMBL" id="ELZ97052.1"/>
    </source>
</evidence>
<proteinExistence type="predicted"/>
<comment type="caution">
    <text evidence="3">The sequence shown here is derived from an EMBL/GenBank/DDBJ whole genome shotgun (WGS) entry which is preliminary data.</text>
</comment>
<sequence length="288" mass="28405">MRKPVFRRTTTAPTRTRVRSLAACLAVVCLVAAAPVALAATATSVGFESGSATVEPGATTTVDVVVSDVDAGVGAYNLTVSLENESVGRLSEVTMADGERIAPRNISYRDNRTTATLSSIGLDTDDTGSVAIASVTIEAADSTGDSALDIDVSSLGNEDGNPYTVTKTTGLDLSVSESDGSSGGGGGSSGGGGGGNSGGGNDDSGSNDGGSDDGADGDSQTKTANSPTPTESTATESATPTTEPTATPTQDTETEEPATGTGVPGFGVVSALVAAGAFGLQRAARRRR</sequence>
<evidence type="ECO:0000313" key="4">
    <source>
        <dbReference type="Proteomes" id="UP000011550"/>
    </source>
</evidence>
<feature type="region of interest" description="Disordered" evidence="1">
    <location>
        <begin position="151"/>
        <end position="265"/>
    </location>
</feature>
<keyword evidence="2" id="KW-0472">Membrane</keyword>
<keyword evidence="2" id="KW-0812">Transmembrane</keyword>
<feature type="compositionally biased region" description="Gly residues" evidence="1">
    <location>
        <begin position="181"/>
        <end position="202"/>
    </location>
</feature>
<accession>M0IM12</accession>
<evidence type="ECO:0000256" key="2">
    <source>
        <dbReference type="SAM" id="Phobius"/>
    </source>
</evidence>
<evidence type="ECO:0008006" key="5">
    <source>
        <dbReference type="Google" id="ProtNLM"/>
    </source>
</evidence>
<dbReference type="InterPro" id="IPR008965">
    <property type="entry name" value="CBM2/CBM3_carb-bd_dom_sf"/>
</dbReference>
<dbReference type="Proteomes" id="UP000011550">
    <property type="component" value="Unassembled WGS sequence"/>
</dbReference>
<protein>
    <recommendedName>
        <fullName evidence="5">Cohesin domain-containing protein</fullName>
    </recommendedName>
</protein>
<organism evidence="3 4">
    <name type="scientific">Haloferax mucosum ATCC BAA-1512</name>
    <dbReference type="NCBI Taxonomy" id="662479"/>
    <lineage>
        <taxon>Archaea</taxon>
        <taxon>Methanobacteriati</taxon>
        <taxon>Methanobacteriota</taxon>
        <taxon>Stenosarchaea group</taxon>
        <taxon>Halobacteria</taxon>
        <taxon>Halobacteriales</taxon>
        <taxon>Haloferacaceae</taxon>
        <taxon>Haloferax</taxon>
    </lineage>
</organism>
<name>M0IM12_9EURY</name>
<dbReference type="SUPFAM" id="SSF49384">
    <property type="entry name" value="Carbohydrate-binding domain"/>
    <property type="match status" value="1"/>
</dbReference>